<dbReference type="AlphaFoldDB" id="A0A0H2M474"/>
<dbReference type="SUPFAM" id="SSF53448">
    <property type="entry name" value="Nucleotide-diphospho-sugar transferases"/>
    <property type="match status" value="1"/>
</dbReference>
<dbReference type="Gene3D" id="3.90.550.40">
    <property type="match status" value="1"/>
</dbReference>
<dbReference type="EMBL" id="JZWI01000008">
    <property type="protein sequence ID" value="KLN57209.1"/>
    <property type="molecule type" value="Genomic_DNA"/>
</dbReference>
<gene>
    <name evidence="1" type="ORF">VPARA_19180</name>
</gene>
<reference evidence="1 2" key="1">
    <citation type="submission" date="2015-03" db="EMBL/GenBank/DDBJ databases">
        <title>Genome sequence of Variovorax paradoxus TBEA6.</title>
        <authorList>
            <person name="Poehlein A."/>
            <person name="Schuldes J."/>
            <person name="Wuebbeler J.H."/>
            <person name="Hiessl S."/>
            <person name="Steinbuechel A."/>
            <person name="Daniel R."/>
        </authorList>
    </citation>
    <scope>NUCLEOTIDE SEQUENCE [LARGE SCALE GENOMIC DNA]</scope>
    <source>
        <strain evidence="1 2">TBEA6</strain>
    </source>
</reference>
<protein>
    <submittedName>
        <fullName evidence="1">Uncharacterized protein</fullName>
    </submittedName>
</protein>
<sequence length="283" mass="31287">MRTRPECNATPFYPIDHAMLDTAALKSIRPFVATPSYSGSMTSLYVRSLLGLVNAAWAHGFAMQTRFLDGDSLLTRARNRLVAEFMADAQWTHLFWIDADVGFTPDAALRLLLSGHDVVAGVYPHKHDGWPVQGLARPLPAGATQADFDALHARYPLNLRHTPTQADADGFVEVLDAPTGFMLIARGVFERMAAAIPELRYTPEAGDHANAHLPHWRFFDTQFEPATGRYLSEDFAFCRRWQQLGGQVFVDLQSRLSHQGLKTWHGDLPRALGAAGGPAIGPR</sequence>
<keyword evidence="2" id="KW-1185">Reference proteome</keyword>
<name>A0A0H2M474_VARPD</name>
<dbReference type="Proteomes" id="UP000035170">
    <property type="component" value="Unassembled WGS sequence"/>
</dbReference>
<dbReference type="InterPro" id="IPR029044">
    <property type="entry name" value="Nucleotide-diphossugar_trans"/>
</dbReference>
<organism evidence="1 2">
    <name type="scientific">Variovorax paradoxus</name>
    <dbReference type="NCBI Taxonomy" id="34073"/>
    <lineage>
        <taxon>Bacteria</taxon>
        <taxon>Pseudomonadati</taxon>
        <taxon>Pseudomonadota</taxon>
        <taxon>Betaproteobacteria</taxon>
        <taxon>Burkholderiales</taxon>
        <taxon>Comamonadaceae</taxon>
        <taxon>Variovorax</taxon>
    </lineage>
</organism>
<evidence type="ECO:0000313" key="1">
    <source>
        <dbReference type="EMBL" id="KLN57209.1"/>
    </source>
</evidence>
<evidence type="ECO:0000313" key="2">
    <source>
        <dbReference type="Proteomes" id="UP000035170"/>
    </source>
</evidence>
<proteinExistence type="predicted"/>
<accession>A0A0H2M474</accession>
<dbReference type="PATRIC" id="fig|34073.19.peg.1966"/>
<comment type="caution">
    <text evidence="1">The sequence shown here is derived from an EMBL/GenBank/DDBJ whole genome shotgun (WGS) entry which is preliminary data.</text>
</comment>